<comment type="caution">
    <text evidence="10">The sequence shown here is derived from an EMBL/GenBank/DDBJ whole genome shotgun (WGS) entry which is preliminary data.</text>
</comment>
<proteinExistence type="inferred from homology"/>
<sequence length="361" mass="39056">MLSILVAGAVALAISLFCTPFLIKVLEKRSYGQFIREDGPTTHLTKRGTPTMGGLIIILATVLGYLISNLVTSRVPNVSGVLLVFLMVGLGFIGFMDDFIKVRKERSLGLTPMAKIIGQGAVGIIFSVLALQFRNDLNRTPGSTHISIVRDTKLDLAFGGIVLGTILFVLWANFLITAWSNAVNLTDGLDGLAAGASAVGFGAYVVVTLWQSYQPCLSVVNPEQGCYDVRDPRDLAMIAAAIVGACLGFLWHNTSPARIFMGDTGSLALGGAFAGISILTQTEFLALFLGGLFLIIIISDIIQIGFFKATGKRVFRMAPLHHHFELKGWKEVTIVVRFWLIQFLLAAVGIGLFYAEWLSQQ</sequence>
<comment type="catalytic activity">
    <reaction evidence="7">
        <text>UDP-N-acetyl-alpha-D-muramoyl-L-alanyl-gamma-D-glutamyl-meso-2,6-diaminopimeloyl-D-alanyl-D-alanine + di-trans,octa-cis-undecaprenyl phosphate = di-trans,octa-cis-undecaprenyl diphospho-N-acetyl-alpha-D-muramoyl-L-alanyl-D-glutamyl-meso-2,6-diaminopimeloyl-D-alanyl-D-alanine + UMP</text>
        <dbReference type="Rhea" id="RHEA:28386"/>
        <dbReference type="ChEBI" id="CHEBI:57865"/>
        <dbReference type="ChEBI" id="CHEBI:60392"/>
        <dbReference type="ChEBI" id="CHEBI:61386"/>
        <dbReference type="ChEBI" id="CHEBI:61387"/>
        <dbReference type="EC" id="2.7.8.13"/>
    </reaction>
</comment>
<comment type="subcellular location">
    <subcellularLocation>
        <location evidence="7">Cell membrane</location>
        <topology evidence="7">Multi-pass membrane protein</topology>
    </subcellularLocation>
    <subcellularLocation>
        <location evidence="1">Membrane</location>
        <topology evidence="1">Multi-pass membrane protein</topology>
    </subcellularLocation>
</comment>
<comment type="similarity">
    <text evidence="2 7">Belongs to the glycosyltransferase 4 family. MraY subfamily.</text>
</comment>
<keyword evidence="7 9" id="KW-0479">Metal-binding</keyword>
<comment type="function">
    <text evidence="7">Catalyzes the initial step of the lipid cycle reactions in the biosynthesis of the cell wall peptidoglycan: transfers peptidoglycan precursor phospho-MurNAc-pentapeptide from UDP-MurNAc-pentapeptide onto the lipid carrier undecaprenyl phosphate, yielding undecaprenyl-pyrophosphoryl-MurNAc-pentapeptide, known as lipid I.</text>
</comment>
<evidence type="ECO:0000256" key="5">
    <source>
        <dbReference type="ARBA" id="ARBA00022989"/>
    </source>
</evidence>
<keyword evidence="7" id="KW-1003">Cell membrane</keyword>
<dbReference type="GO" id="GO:0071555">
    <property type="term" value="P:cell wall organization"/>
    <property type="evidence" value="ECO:0007669"/>
    <property type="project" value="UniProtKB-KW"/>
</dbReference>
<dbReference type="GO" id="GO:0051301">
    <property type="term" value="P:cell division"/>
    <property type="evidence" value="ECO:0007669"/>
    <property type="project" value="UniProtKB-KW"/>
</dbReference>
<keyword evidence="7" id="KW-0131">Cell cycle</keyword>
<keyword evidence="7" id="KW-0133">Cell shape</keyword>
<evidence type="ECO:0000256" key="7">
    <source>
        <dbReference type="HAMAP-Rule" id="MF_00038"/>
    </source>
</evidence>
<dbReference type="EMBL" id="SJDT01000002">
    <property type="protein sequence ID" value="TBW22760.1"/>
    <property type="molecule type" value="Genomic_DNA"/>
</dbReference>
<feature type="transmembrane region" description="Helical" evidence="7">
    <location>
        <begin position="156"/>
        <end position="179"/>
    </location>
</feature>
<keyword evidence="11" id="KW-1185">Reference proteome</keyword>
<comment type="cofactor">
    <cofactor evidence="7 9">
        <name>Mg(2+)</name>
        <dbReference type="ChEBI" id="CHEBI:18420"/>
    </cofactor>
</comment>
<feature type="transmembrane region" description="Helical" evidence="7">
    <location>
        <begin position="52"/>
        <end position="71"/>
    </location>
</feature>
<dbReference type="PROSITE" id="PS01347">
    <property type="entry name" value="MRAY_1"/>
    <property type="match status" value="1"/>
</dbReference>
<dbReference type="GO" id="GO:0005886">
    <property type="term" value="C:plasma membrane"/>
    <property type="evidence" value="ECO:0007669"/>
    <property type="project" value="UniProtKB-SubCell"/>
</dbReference>
<feature type="transmembrane region" description="Helical" evidence="7">
    <location>
        <begin position="259"/>
        <end position="279"/>
    </location>
</feature>
<dbReference type="GO" id="GO:0009252">
    <property type="term" value="P:peptidoglycan biosynthetic process"/>
    <property type="evidence" value="ECO:0007669"/>
    <property type="project" value="UniProtKB-UniRule"/>
</dbReference>
<gene>
    <name evidence="7" type="primary">mraY</name>
    <name evidence="10" type="ORF">EZJ44_02295</name>
</gene>
<dbReference type="HAMAP" id="MF_00038">
    <property type="entry name" value="MraY"/>
    <property type="match status" value="1"/>
</dbReference>
<dbReference type="Pfam" id="PF00953">
    <property type="entry name" value="Glycos_transf_4"/>
    <property type="match status" value="1"/>
</dbReference>
<dbReference type="NCBIfam" id="TIGR00445">
    <property type="entry name" value="mraY"/>
    <property type="match status" value="1"/>
</dbReference>
<evidence type="ECO:0000313" key="11">
    <source>
        <dbReference type="Proteomes" id="UP000293036"/>
    </source>
</evidence>
<dbReference type="GO" id="GO:0008360">
    <property type="term" value="P:regulation of cell shape"/>
    <property type="evidence" value="ECO:0007669"/>
    <property type="project" value="UniProtKB-KW"/>
</dbReference>
<evidence type="ECO:0000313" key="10">
    <source>
        <dbReference type="EMBL" id="TBW22760.1"/>
    </source>
</evidence>
<dbReference type="PANTHER" id="PTHR22926:SF5">
    <property type="entry name" value="PHOSPHO-N-ACETYLMURAMOYL-PENTAPEPTIDE-TRANSFERASE HOMOLOG"/>
    <property type="match status" value="1"/>
</dbReference>
<evidence type="ECO:0000256" key="4">
    <source>
        <dbReference type="ARBA" id="ARBA00022692"/>
    </source>
</evidence>
<keyword evidence="6 7" id="KW-0472">Membrane</keyword>
<feature type="transmembrane region" description="Helical" evidence="7">
    <location>
        <begin position="285"/>
        <end position="307"/>
    </location>
</feature>
<evidence type="ECO:0000256" key="3">
    <source>
        <dbReference type="ARBA" id="ARBA00022679"/>
    </source>
</evidence>
<dbReference type="PANTHER" id="PTHR22926">
    <property type="entry name" value="PHOSPHO-N-ACETYLMURAMOYL-PENTAPEPTIDE-TRANSFERASE"/>
    <property type="match status" value="1"/>
</dbReference>
<keyword evidence="7" id="KW-0132">Cell division</keyword>
<dbReference type="InterPro" id="IPR018480">
    <property type="entry name" value="PNAcMuramoyl-5peptid_Trfase_CS"/>
</dbReference>
<evidence type="ECO:0000256" key="8">
    <source>
        <dbReference type="NCBIfam" id="TIGR00445"/>
    </source>
</evidence>
<keyword evidence="5 7" id="KW-1133">Transmembrane helix</keyword>
<feature type="transmembrane region" description="Helical" evidence="7">
    <location>
        <begin position="235"/>
        <end position="252"/>
    </location>
</feature>
<reference evidence="10 11" key="1">
    <citation type="submission" date="2019-02" db="EMBL/GenBank/DDBJ databases">
        <title>Arcanobacterium bovis sp. nov., isolated from the milk of a cow with mastitis.</title>
        <authorList>
            <person name="Sammra O."/>
            <person name="Foster G."/>
            <person name="Hassan A."/>
            <person name="Alssahen M."/>
            <person name="Laemmler C."/>
            <person name="Borowiak M."/>
            <person name="Malorny B."/>
            <person name="Abdulmawjood A."/>
        </authorList>
    </citation>
    <scope>NUCLEOTIDE SEQUENCE [LARGE SCALE GENOMIC DNA]</scope>
    <source>
        <strain evidence="10 11">C605018/01/1</strain>
    </source>
</reference>
<dbReference type="InterPro" id="IPR000715">
    <property type="entry name" value="Glycosyl_transferase_4"/>
</dbReference>
<name>A0A4Q9V0Z9_9ACTO</name>
<dbReference type="RefSeq" id="WP_131279730.1">
    <property type="nucleotide sequence ID" value="NZ_JBHSLR010000009.1"/>
</dbReference>
<dbReference type="EC" id="2.7.8.13" evidence="7 8"/>
<dbReference type="UniPathway" id="UPA00219"/>
<feature type="transmembrane region" description="Helical" evidence="7">
    <location>
        <begin position="116"/>
        <end position="133"/>
    </location>
</feature>
<organism evidence="10 11">
    <name type="scientific">Arcanobacterium bovis</name>
    <dbReference type="NCBI Taxonomy" id="2529275"/>
    <lineage>
        <taxon>Bacteria</taxon>
        <taxon>Bacillati</taxon>
        <taxon>Actinomycetota</taxon>
        <taxon>Actinomycetes</taxon>
        <taxon>Actinomycetales</taxon>
        <taxon>Actinomycetaceae</taxon>
        <taxon>Arcanobacterium</taxon>
    </lineage>
</organism>
<feature type="transmembrane region" description="Helical" evidence="7">
    <location>
        <begin position="334"/>
        <end position="355"/>
    </location>
</feature>
<protein>
    <recommendedName>
        <fullName evidence="7 8">Phospho-N-acetylmuramoyl-pentapeptide-transferase</fullName>
        <ecNumber evidence="7 8">2.7.8.13</ecNumber>
    </recommendedName>
    <alternativeName>
        <fullName evidence="7">UDP-MurNAc-pentapeptide phosphotransferase</fullName>
    </alternativeName>
</protein>
<keyword evidence="7 9" id="KW-0460">Magnesium</keyword>
<feature type="transmembrane region" description="Helical" evidence="7">
    <location>
        <begin position="6"/>
        <end position="26"/>
    </location>
</feature>
<dbReference type="PROSITE" id="PS01348">
    <property type="entry name" value="MRAY_2"/>
    <property type="match status" value="1"/>
</dbReference>
<dbReference type="GO" id="GO:0008963">
    <property type="term" value="F:phospho-N-acetylmuramoyl-pentapeptide-transferase activity"/>
    <property type="evidence" value="ECO:0007669"/>
    <property type="project" value="UniProtKB-UniRule"/>
</dbReference>
<evidence type="ECO:0000256" key="9">
    <source>
        <dbReference type="PIRSR" id="PIRSR600715-1"/>
    </source>
</evidence>
<keyword evidence="7" id="KW-0961">Cell wall biogenesis/degradation</keyword>
<dbReference type="AlphaFoldDB" id="A0A4Q9V0Z9"/>
<dbReference type="OrthoDB" id="9805475at2"/>
<dbReference type="GO" id="GO:0051992">
    <property type="term" value="F:UDP-N-acetylmuramoyl-L-alanyl-D-glutamyl-meso-2,6-diaminopimelyl-D-alanyl-D-alanine:undecaprenyl-phosphate transferase activity"/>
    <property type="evidence" value="ECO:0007669"/>
    <property type="project" value="RHEA"/>
</dbReference>
<feature type="transmembrane region" description="Helical" evidence="7">
    <location>
        <begin position="191"/>
        <end position="213"/>
    </location>
</feature>
<evidence type="ECO:0000256" key="2">
    <source>
        <dbReference type="ARBA" id="ARBA00005583"/>
    </source>
</evidence>
<dbReference type="Pfam" id="PF10555">
    <property type="entry name" value="MraY_sig1"/>
    <property type="match status" value="1"/>
</dbReference>
<evidence type="ECO:0000256" key="6">
    <source>
        <dbReference type="ARBA" id="ARBA00023136"/>
    </source>
</evidence>
<feature type="binding site" evidence="9">
    <location>
        <position position="263"/>
    </location>
    <ligand>
        <name>Mg(2+)</name>
        <dbReference type="ChEBI" id="CHEBI:18420"/>
    </ligand>
</feature>
<dbReference type="Proteomes" id="UP000293036">
    <property type="component" value="Unassembled WGS sequence"/>
</dbReference>
<feature type="transmembrane region" description="Helical" evidence="7">
    <location>
        <begin position="77"/>
        <end position="95"/>
    </location>
</feature>
<comment type="pathway">
    <text evidence="7">Cell wall biogenesis; peptidoglycan biosynthesis.</text>
</comment>
<keyword evidence="4 7" id="KW-0812">Transmembrane</keyword>
<dbReference type="GO" id="GO:0046872">
    <property type="term" value="F:metal ion binding"/>
    <property type="evidence" value="ECO:0007669"/>
    <property type="project" value="UniProtKB-KW"/>
</dbReference>
<accession>A0A4Q9V0Z9</accession>
<dbReference type="CDD" id="cd06852">
    <property type="entry name" value="GT_MraY"/>
    <property type="match status" value="1"/>
</dbReference>
<dbReference type="InterPro" id="IPR003524">
    <property type="entry name" value="PNAcMuramoyl-5peptid_Trfase"/>
</dbReference>
<feature type="binding site" evidence="9">
    <location>
        <position position="184"/>
    </location>
    <ligand>
        <name>Mg(2+)</name>
        <dbReference type="ChEBI" id="CHEBI:18420"/>
    </ligand>
</feature>
<evidence type="ECO:0000256" key="1">
    <source>
        <dbReference type="ARBA" id="ARBA00004141"/>
    </source>
</evidence>
<keyword evidence="7" id="KW-0573">Peptidoglycan synthesis</keyword>
<keyword evidence="3 7" id="KW-0808">Transferase</keyword>